<proteinExistence type="predicted"/>
<reference evidence="1 2" key="1">
    <citation type="submission" date="2012-08" db="EMBL/GenBank/DDBJ databases">
        <title>The Genome Sequence of Barnesiella intestinihominis YIT 11860.</title>
        <authorList>
            <consortium name="The Broad Institute Genome Sequencing Platform"/>
            <person name="Earl A."/>
            <person name="Ward D."/>
            <person name="Feldgarden M."/>
            <person name="Gevers D."/>
            <person name="Morotomi M."/>
            <person name="Walker B."/>
            <person name="Young S.K."/>
            <person name="Zeng Q."/>
            <person name="Gargeya S."/>
            <person name="Fitzgerald M."/>
            <person name="Haas B."/>
            <person name="Abouelleil A."/>
            <person name="Alvarado L."/>
            <person name="Arachchi H.M."/>
            <person name="Berlin A.M."/>
            <person name="Chapman S.B."/>
            <person name="Goldberg J."/>
            <person name="Griggs A."/>
            <person name="Gujja S."/>
            <person name="Hansen M."/>
            <person name="Howarth C."/>
            <person name="Imamovic A."/>
            <person name="Larimer J."/>
            <person name="McCowen C."/>
            <person name="Montmayeur A."/>
            <person name="Murphy C."/>
            <person name="Neiman D."/>
            <person name="Pearson M."/>
            <person name="Priest M."/>
            <person name="Roberts A."/>
            <person name="Saif S."/>
            <person name="Shea T."/>
            <person name="Sisk P."/>
            <person name="Sykes S."/>
            <person name="Wortman J."/>
            <person name="Nusbaum C."/>
            <person name="Birren B."/>
        </authorList>
    </citation>
    <scope>NUCLEOTIDE SEQUENCE [LARGE SCALE GENOMIC DNA]</scope>
    <source>
        <strain evidence="1 2">YIT 11860</strain>
    </source>
</reference>
<organism evidence="1 2">
    <name type="scientific">Barnesiella intestinihominis YIT 11860</name>
    <dbReference type="NCBI Taxonomy" id="742726"/>
    <lineage>
        <taxon>Bacteria</taxon>
        <taxon>Pseudomonadati</taxon>
        <taxon>Bacteroidota</taxon>
        <taxon>Bacteroidia</taxon>
        <taxon>Bacteroidales</taxon>
        <taxon>Barnesiellaceae</taxon>
        <taxon>Barnesiella</taxon>
    </lineage>
</organism>
<keyword evidence="2" id="KW-1185">Reference proteome</keyword>
<protein>
    <submittedName>
        <fullName evidence="1">Uncharacterized protein</fullName>
    </submittedName>
</protein>
<dbReference type="AlphaFoldDB" id="K0XFR3"/>
<dbReference type="STRING" id="742726.HMPREF9448_02122"/>
<evidence type="ECO:0000313" key="2">
    <source>
        <dbReference type="Proteomes" id="UP000006044"/>
    </source>
</evidence>
<gene>
    <name evidence="1" type="ORF">HMPREF9448_02122</name>
</gene>
<sequence length="72" mass="8225">MFFIHVYVCHLLGYISSPRFIERTGAGIFVLRLIPKWLLCRPAIYNGCDSMRIVRSSLMIPPCHIPSMVMGV</sequence>
<evidence type="ECO:0000313" key="1">
    <source>
        <dbReference type="EMBL" id="EJZ62770.1"/>
    </source>
</evidence>
<name>K0XFR3_9BACT</name>
<dbReference type="Proteomes" id="UP000006044">
    <property type="component" value="Unassembled WGS sequence"/>
</dbReference>
<dbReference type="HOGENOM" id="CLU_2714169_0_0_10"/>
<comment type="caution">
    <text evidence="1">The sequence shown here is derived from an EMBL/GenBank/DDBJ whole genome shotgun (WGS) entry which is preliminary data.</text>
</comment>
<dbReference type="EMBL" id="ADLE01000015">
    <property type="protein sequence ID" value="EJZ62770.1"/>
    <property type="molecule type" value="Genomic_DNA"/>
</dbReference>
<accession>K0XFR3</accession>